<accession>A0A9R1W5Y8</accession>
<name>A0A9R1W5Y8_LACSA</name>
<evidence type="ECO:0000313" key="1">
    <source>
        <dbReference type="EMBL" id="KAJ0216791.1"/>
    </source>
</evidence>
<dbReference type="EMBL" id="NBSK02000003">
    <property type="protein sequence ID" value="KAJ0216791.1"/>
    <property type="molecule type" value="Genomic_DNA"/>
</dbReference>
<evidence type="ECO:0000313" key="2">
    <source>
        <dbReference type="Proteomes" id="UP000235145"/>
    </source>
</evidence>
<gene>
    <name evidence="1" type="ORF">LSAT_V11C300126790</name>
</gene>
<organism evidence="1 2">
    <name type="scientific">Lactuca sativa</name>
    <name type="common">Garden lettuce</name>
    <dbReference type="NCBI Taxonomy" id="4236"/>
    <lineage>
        <taxon>Eukaryota</taxon>
        <taxon>Viridiplantae</taxon>
        <taxon>Streptophyta</taxon>
        <taxon>Embryophyta</taxon>
        <taxon>Tracheophyta</taxon>
        <taxon>Spermatophyta</taxon>
        <taxon>Magnoliopsida</taxon>
        <taxon>eudicotyledons</taxon>
        <taxon>Gunneridae</taxon>
        <taxon>Pentapetalae</taxon>
        <taxon>asterids</taxon>
        <taxon>campanulids</taxon>
        <taxon>Asterales</taxon>
        <taxon>Asteraceae</taxon>
        <taxon>Cichorioideae</taxon>
        <taxon>Cichorieae</taxon>
        <taxon>Lactucinae</taxon>
        <taxon>Lactuca</taxon>
    </lineage>
</organism>
<protein>
    <submittedName>
        <fullName evidence="1">Uncharacterized protein</fullName>
    </submittedName>
</protein>
<reference evidence="1 2" key="1">
    <citation type="journal article" date="2017" name="Nat. Commun.">
        <title>Genome assembly with in vitro proximity ligation data and whole-genome triplication in lettuce.</title>
        <authorList>
            <person name="Reyes-Chin-Wo S."/>
            <person name="Wang Z."/>
            <person name="Yang X."/>
            <person name="Kozik A."/>
            <person name="Arikit S."/>
            <person name="Song C."/>
            <person name="Xia L."/>
            <person name="Froenicke L."/>
            <person name="Lavelle D.O."/>
            <person name="Truco M.J."/>
            <person name="Xia R."/>
            <person name="Zhu S."/>
            <person name="Xu C."/>
            <person name="Xu H."/>
            <person name="Xu X."/>
            <person name="Cox K."/>
            <person name="Korf I."/>
            <person name="Meyers B.C."/>
            <person name="Michelmore R.W."/>
        </authorList>
    </citation>
    <scope>NUCLEOTIDE SEQUENCE [LARGE SCALE GENOMIC DNA]</scope>
    <source>
        <strain evidence="2">cv. Salinas</strain>
        <tissue evidence="1">Seedlings</tissue>
    </source>
</reference>
<proteinExistence type="predicted"/>
<dbReference type="AlphaFoldDB" id="A0A9R1W5Y8"/>
<comment type="caution">
    <text evidence="1">The sequence shown here is derived from an EMBL/GenBank/DDBJ whole genome shotgun (WGS) entry which is preliminary data.</text>
</comment>
<dbReference type="Proteomes" id="UP000235145">
    <property type="component" value="Unassembled WGS sequence"/>
</dbReference>
<keyword evidence="2" id="KW-1185">Reference proteome</keyword>
<sequence length="88" mass="9837">MTQNSFFTPQACKLKIGDAKGALLDTEFALCDGGNNAKAWFRQGQVGESIRTNPNPLCRRSHFGLLQFCDRLGFLQEITIKNGALFLW</sequence>